<dbReference type="InParanoid" id="A0A0C3EJX7"/>
<protein>
    <submittedName>
        <fullName evidence="2">Uncharacterized protein</fullName>
    </submittedName>
</protein>
<evidence type="ECO:0000313" key="2">
    <source>
        <dbReference type="EMBL" id="KIM72935.1"/>
    </source>
</evidence>
<dbReference type="EMBL" id="KN833100">
    <property type="protein sequence ID" value="KIM72935.1"/>
    <property type="molecule type" value="Genomic_DNA"/>
</dbReference>
<gene>
    <name evidence="2" type="ORF">PILCRDRAFT_829466</name>
</gene>
<dbReference type="Proteomes" id="UP000054166">
    <property type="component" value="Unassembled WGS sequence"/>
</dbReference>
<reference evidence="2 3" key="1">
    <citation type="submission" date="2014-04" db="EMBL/GenBank/DDBJ databases">
        <authorList>
            <consortium name="DOE Joint Genome Institute"/>
            <person name="Kuo A."/>
            <person name="Tarkka M."/>
            <person name="Buscot F."/>
            <person name="Kohler A."/>
            <person name="Nagy L.G."/>
            <person name="Floudas D."/>
            <person name="Copeland A."/>
            <person name="Barry K.W."/>
            <person name="Cichocki N."/>
            <person name="Veneault-Fourrey C."/>
            <person name="LaButti K."/>
            <person name="Lindquist E.A."/>
            <person name="Lipzen A."/>
            <person name="Lundell T."/>
            <person name="Morin E."/>
            <person name="Murat C."/>
            <person name="Sun H."/>
            <person name="Tunlid A."/>
            <person name="Henrissat B."/>
            <person name="Grigoriev I.V."/>
            <person name="Hibbett D.S."/>
            <person name="Martin F."/>
            <person name="Nordberg H.P."/>
            <person name="Cantor M.N."/>
            <person name="Hua S.X."/>
        </authorList>
    </citation>
    <scope>NUCLEOTIDE SEQUENCE [LARGE SCALE GENOMIC DNA]</scope>
    <source>
        <strain evidence="2 3">F 1598</strain>
    </source>
</reference>
<evidence type="ECO:0000313" key="3">
    <source>
        <dbReference type="Proteomes" id="UP000054166"/>
    </source>
</evidence>
<proteinExistence type="predicted"/>
<name>A0A0C3EJX7_PILCF</name>
<accession>A0A0C3EJX7</accession>
<feature type="region of interest" description="Disordered" evidence="1">
    <location>
        <begin position="1"/>
        <end position="21"/>
    </location>
</feature>
<sequence>MRPTEYTCSTSANNKNEHSGCSNSRASLLLLLQRAERIRQGAFGGVKDIQINVLHLYPREDNTYSITWFNSPILLFGPSKPRSVSHLNY</sequence>
<dbReference type="HOGENOM" id="CLU_2455548_0_0_1"/>
<keyword evidence="3" id="KW-1185">Reference proteome</keyword>
<organism evidence="2 3">
    <name type="scientific">Piloderma croceum (strain F 1598)</name>
    <dbReference type="NCBI Taxonomy" id="765440"/>
    <lineage>
        <taxon>Eukaryota</taxon>
        <taxon>Fungi</taxon>
        <taxon>Dikarya</taxon>
        <taxon>Basidiomycota</taxon>
        <taxon>Agaricomycotina</taxon>
        <taxon>Agaricomycetes</taxon>
        <taxon>Agaricomycetidae</taxon>
        <taxon>Atheliales</taxon>
        <taxon>Atheliaceae</taxon>
        <taxon>Piloderma</taxon>
    </lineage>
</organism>
<reference evidence="3" key="2">
    <citation type="submission" date="2015-01" db="EMBL/GenBank/DDBJ databases">
        <title>Evolutionary Origins and Diversification of the Mycorrhizal Mutualists.</title>
        <authorList>
            <consortium name="DOE Joint Genome Institute"/>
            <consortium name="Mycorrhizal Genomics Consortium"/>
            <person name="Kohler A."/>
            <person name="Kuo A."/>
            <person name="Nagy L.G."/>
            <person name="Floudas D."/>
            <person name="Copeland A."/>
            <person name="Barry K.W."/>
            <person name="Cichocki N."/>
            <person name="Veneault-Fourrey C."/>
            <person name="LaButti K."/>
            <person name="Lindquist E.A."/>
            <person name="Lipzen A."/>
            <person name="Lundell T."/>
            <person name="Morin E."/>
            <person name="Murat C."/>
            <person name="Riley R."/>
            <person name="Ohm R."/>
            <person name="Sun H."/>
            <person name="Tunlid A."/>
            <person name="Henrissat B."/>
            <person name="Grigoriev I.V."/>
            <person name="Hibbett D.S."/>
            <person name="Martin F."/>
        </authorList>
    </citation>
    <scope>NUCLEOTIDE SEQUENCE [LARGE SCALE GENOMIC DNA]</scope>
    <source>
        <strain evidence="3">F 1598</strain>
    </source>
</reference>
<dbReference type="AlphaFoldDB" id="A0A0C3EJX7"/>
<evidence type="ECO:0000256" key="1">
    <source>
        <dbReference type="SAM" id="MobiDB-lite"/>
    </source>
</evidence>